<dbReference type="InterPro" id="IPR004701">
    <property type="entry name" value="PTS_EIIA_man-typ"/>
</dbReference>
<evidence type="ECO:0000256" key="19">
    <source>
        <dbReference type="ARBA" id="ARBA00046577"/>
    </source>
</evidence>
<evidence type="ECO:0000313" key="22">
    <source>
        <dbReference type="EMBL" id="HDX32842.1"/>
    </source>
</evidence>
<evidence type="ECO:0000256" key="9">
    <source>
        <dbReference type="ARBA" id="ARBA00012232"/>
    </source>
</evidence>
<keyword evidence="16" id="KW-0479">Metal-binding</keyword>
<evidence type="ECO:0000256" key="1">
    <source>
        <dbReference type="ARBA" id="ARBA00000683"/>
    </source>
</evidence>
<dbReference type="PROSITE" id="PS51350">
    <property type="entry name" value="PTS_HPR_DOM"/>
    <property type="match status" value="1"/>
</dbReference>
<dbReference type="InterPro" id="IPR000121">
    <property type="entry name" value="PEP_util_C"/>
</dbReference>
<keyword evidence="12" id="KW-0963">Cytoplasm</keyword>
<dbReference type="SUPFAM" id="SSF55594">
    <property type="entry name" value="HPr-like"/>
    <property type="match status" value="1"/>
</dbReference>
<dbReference type="GO" id="GO:0046872">
    <property type="term" value="F:metal ion binding"/>
    <property type="evidence" value="ECO:0007669"/>
    <property type="project" value="UniProtKB-KW"/>
</dbReference>
<comment type="function">
    <text evidence="4">Component of the dihydroxyacetone kinase complex, which is responsible for the phosphoenolpyruvate (PEP)-dependent phosphorylation of dihydroxyacetone. DhaM serves as the phosphoryl donor. Is phosphorylated by phosphoenolpyruvate in an EI- and HPr-dependent reaction, and a phosphorelay system on histidine residues finally leads to phosphoryl transfer to DhaL and dihydroxyacetone.</text>
</comment>
<evidence type="ECO:0000256" key="3">
    <source>
        <dbReference type="ARBA" id="ARBA00001946"/>
    </source>
</evidence>
<dbReference type="PANTHER" id="PTHR46244:SF6">
    <property type="entry name" value="PHOSPHOENOLPYRUVATE-PROTEIN PHOSPHOTRANSFERASE"/>
    <property type="match status" value="1"/>
</dbReference>
<keyword evidence="13" id="KW-0762">Sugar transport</keyword>
<evidence type="ECO:0000256" key="15">
    <source>
        <dbReference type="ARBA" id="ARBA00022683"/>
    </source>
</evidence>
<dbReference type="InterPro" id="IPR006318">
    <property type="entry name" value="PTS_EI-like"/>
</dbReference>
<dbReference type="PRINTS" id="PR00107">
    <property type="entry name" value="PHOSPHOCPHPR"/>
</dbReference>
<dbReference type="GO" id="GO:0005737">
    <property type="term" value="C:cytoplasm"/>
    <property type="evidence" value="ECO:0007669"/>
    <property type="project" value="UniProtKB-SubCell"/>
</dbReference>
<feature type="domain" description="HPr" evidence="21">
    <location>
        <begin position="162"/>
        <end position="249"/>
    </location>
</feature>
<dbReference type="NCBIfam" id="TIGR01417">
    <property type="entry name" value="PTS_I_fam"/>
    <property type="match status" value="1"/>
</dbReference>
<dbReference type="Gene3D" id="3.50.30.10">
    <property type="entry name" value="Phosphohistidine domain"/>
    <property type="match status" value="1"/>
</dbReference>
<dbReference type="PROSITE" id="PS00742">
    <property type="entry name" value="PEP_ENZYMES_2"/>
    <property type="match status" value="1"/>
</dbReference>
<dbReference type="Gene3D" id="3.40.50.510">
    <property type="entry name" value="Phosphotransferase system, mannose-type IIA component"/>
    <property type="match status" value="1"/>
</dbReference>
<comment type="function">
    <text evidence="5">General (non sugar-specific) component of the phosphoenolpyruvate-dependent sugar phosphotransferase system (sugar PTS). This major carbohydrate active-transport system catalyzes the phosphorylation of incoming sugar substrates concomitantly with their translocation across the cell membrane. The phosphoryl group from phosphoenolpyruvate (PEP) is transferred to the phosphoryl carrier protein HPr by enzyme I. Phospho-HPr then transfers it to the PTS EIIA domain.</text>
</comment>
<dbReference type="SUPFAM" id="SSF53062">
    <property type="entry name" value="PTS system fructose IIA component-like"/>
    <property type="match status" value="1"/>
</dbReference>
<keyword evidence="14 22" id="KW-0808">Transferase</keyword>
<dbReference type="InterPro" id="IPR036618">
    <property type="entry name" value="PtsI_HPr-bd_sf"/>
</dbReference>
<evidence type="ECO:0000259" key="21">
    <source>
        <dbReference type="PROSITE" id="PS51350"/>
    </source>
</evidence>
<dbReference type="InterPro" id="IPR023151">
    <property type="entry name" value="PEP_util_CS"/>
</dbReference>
<dbReference type="Pfam" id="PF00381">
    <property type="entry name" value="PTS-HPr"/>
    <property type="match status" value="1"/>
</dbReference>
<evidence type="ECO:0000256" key="11">
    <source>
        <dbReference type="ARBA" id="ARBA00022448"/>
    </source>
</evidence>
<dbReference type="InterPro" id="IPR001020">
    <property type="entry name" value="PTS_HPr_His_P_site"/>
</dbReference>
<evidence type="ECO:0000256" key="5">
    <source>
        <dbReference type="ARBA" id="ARBA00003681"/>
    </source>
</evidence>
<evidence type="ECO:0000256" key="4">
    <source>
        <dbReference type="ARBA" id="ARBA00002788"/>
    </source>
</evidence>
<dbReference type="InterPro" id="IPR008279">
    <property type="entry name" value="PEP-util_enz_mobile_dom"/>
</dbReference>
<evidence type="ECO:0000256" key="18">
    <source>
        <dbReference type="ARBA" id="ARBA00022842"/>
    </source>
</evidence>
<dbReference type="InterPro" id="IPR036637">
    <property type="entry name" value="Phosphohistidine_dom_sf"/>
</dbReference>
<comment type="subunit">
    <text evidence="19">Homodimer. The dihydroxyacetone kinase complex is composed of a homodimer of DhaM, a homodimer of DhaK and the subunit DhaL.</text>
</comment>
<comment type="catalytic activity">
    <reaction evidence="1">
        <text>L-histidyl-[protein] + phosphoenolpyruvate = N(pros)-phospho-L-histidyl-[protein] + pyruvate</text>
        <dbReference type="Rhea" id="RHEA:23880"/>
        <dbReference type="Rhea" id="RHEA-COMP:9745"/>
        <dbReference type="Rhea" id="RHEA-COMP:9746"/>
        <dbReference type="ChEBI" id="CHEBI:15361"/>
        <dbReference type="ChEBI" id="CHEBI:29979"/>
        <dbReference type="ChEBI" id="CHEBI:58702"/>
        <dbReference type="ChEBI" id="CHEBI:64837"/>
        <dbReference type="EC" id="2.7.3.9"/>
    </reaction>
</comment>
<gene>
    <name evidence="22" type="primary">ptsP</name>
    <name evidence="22" type="ORF">ENQ20_15345</name>
</gene>
<dbReference type="Pfam" id="PF03610">
    <property type="entry name" value="EIIA-man"/>
    <property type="match status" value="1"/>
</dbReference>
<keyword evidence="18" id="KW-0460">Magnesium</keyword>
<dbReference type="PROSITE" id="PS00369">
    <property type="entry name" value="PTS_HPR_HIS"/>
    <property type="match status" value="1"/>
</dbReference>
<evidence type="ECO:0000259" key="20">
    <source>
        <dbReference type="PROSITE" id="PS51096"/>
    </source>
</evidence>
<evidence type="ECO:0000256" key="12">
    <source>
        <dbReference type="ARBA" id="ARBA00022490"/>
    </source>
</evidence>
<keyword evidence="22" id="KW-0670">Pyruvate</keyword>
<comment type="cofactor">
    <cofactor evidence="3">
        <name>Mg(2+)</name>
        <dbReference type="ChEBI" id="CHEBI:18420"/>
    </cofactor>
</comment>
<dbReference type="EC" id="2.7.3.9" evidence="9"/>
<evidence type="ECO:0000256" key="6">
    <source>
        <dbReference type="ARBA" id="ARBA00004496"/>
    </source>
</evidence>
<protein>
    <recommendedName>
        <fullName evidence="10">Phosphocarrier protein HPr</fullName>
        <ecNumber evidence="8">2.7.1.121</ecNumber>
        <ecNumber evidence="9">2.7.3.9</ecNumber>
    </recommendedName>
</protein>
<dbReference type="GO" id="GO:0016020">
    <property type="term" value="C:membrane"/>
    <property type="evidence" value="ECO:0007669"/>
    <property type="project" value="InterPro"/>
</dbReference>
<sequence>MIGLVIVSHSARLAEGVRELVEQVVQGGAAIATAGGTEIPDAPIGTDPAKVAAAIESLLIRPEVSDVLVLMDLGSAIMSAEAAFELLPEAMRSRVHLCEAPLVEGALAAAVRAKIGGSLAEVYAEAREALAPKIEQLASWQHLLPAPVPAAETTFEQAGGEVVELTIVVPNQLGLHARPAARLVTLVAQYDAQVTITHQGRTVPATSLNQLVTLGVRQHDVLVVRASGPEADAAIAAIEALALDNLGDPIEVTEPTEIIAAAVSEENNVVVGVPASEGIAVGPAFHLRAPTIEVEEHIVTDTAKERQRLREAVAAVMEQLRTLRAETSRRVGAAEAGIFDAQILMIGDRELLDTAEEAIELRRLDAASAWNLALSAIVARYRALNDPYLARRAEDVLDAGQRVLRHLVGVPADTLLFDPPEPAILVAADLRPSDVARLPAERVLGIITAEGGPTGHGAILARSLGIPAVTGIGAAAMTIPDGQIVGLDGSAGHVWLAPDPQTIEQLRNRRERWLAERSELRKRAQGVARLRSGETVEVAANINLPDELEAALLNGAEGVGLFRTEFLYFEREAPPSEEEQLAIYRDAARRLKGKPLVIRTLDVGGDKSLPYLRQPHEPNPFLGQRGLRYCLDHPGLFRPQMRAILRAAADYPIRVMFPMVSRWEELVMVDALIDEICAELQAEGLAFDEDLQRGVMIETPSAVLIADHLARLVDFFSIGTNDLAQYIMAADRDNAAVANLVNPYQPAVLRAIRETVEAGHANGIKVSLCGEMAGDLKATALLIGLGIDALSMTPTAIPIVKERIRRLELTEAKRIAAMVLEMSSAEEIEAYLAEIEDTDVAKMESES</sequence>
<dbReference type="Pfam" id="PF05524">
    <property type="entry name" value="PEP-utilisers_N"/>
    <property type="match status" value="1"/>
</dbReference>
<dbReference type="AlphaFoldDB" id="A0A7C1JME7"/>
<dbReference type="SUPFAM" id="SSF52009">
    <property type="entry name" value="Phosphohistidine domain"/>
    <property type="match status" value="1"/>
</dbReference>
<dbReference type="Gene3D" id="3.20.20.60">
    <property type="entry name" value="Phosphoenolpyruvate-binding domains"/>
    <property type="match status" value="1"/>
</dbReference>
<dbReference type="InterPro" id="IPR040442">
    <property type="entry name" value="Pyrv_kinase-like_dom_sf"/>
</dbReference>
<dbReference type="InterPro" id="IPR035895">
    <property type="entry name" value="HPr-like_sf"/>
</dbReference>
<dbReference type="InterPro" id="IPR000032">
    <property type="entry name" value="HPr-like"/>
</dbReference>
<name>A0A7C1JME7_9CHLR</name>
<dbReference type="NCBIfam" id="TIGR02364">
    <property type="entry name" value="dha_pts"/>
    <property type="match status" value="1"/>
</dbReference>
<comment type="catalytic activity">
    <reaction evidence="2">
        <text>dihydroxyacetone + phosphoenolpyruvate = dihydroxyacetone phosphate + pyruvate</text>
        <dbReference type="Rhea" id="RHEA:18381"/>
        <dbReference type="ChEBI" id="CHEBI:15361"/>
        <dbReference type="ChEBI" id="CHEBI:16016"/>
        <dbReference type="ChEBI" id="CHEBI:57642"/>
        <dbReference type="ChEBI" id="CHEBI:58702"/>
        <dbReference type="EC" id="2.7.1.121"/>
    </reaction>
</comment>
<dbReference type="PRINTS" id="PR01736">
    <property type="entry name" value="PHPHTRNFRASE"/>
</dbReference>
<comment type="similarity">
    <text evidence="7">Belongs to the PEP-utilizing enzyme family.</text>
</comment>
<dbReference type="GO" id="GO:0008965">
    <property type="term" value="F:phosphoenolpyruvate-protein phosphotransferase activity"/>
    <property type="evidence" value="ECO:0007669"/>
    <property type="project" value="UniProtKB-EC"/>
</dbReference>
<dbReference type="CDD" id="cd00367">
    <property type="entry name" value="PTS-HPr_like"/>
    <property type="match status" value="1"/>
</dbReference>
<keyword evidence="15" id="KW-0598">Phosphotransferase system</keyword>
<dbReference type="Gene3D" id="1.10.274.10">
    <property type="entry name" value="PtsI, HPr-binding domain"/>
    <property type="match status" value="1"/>
</dbReference>
<evidence type="ECO:0000256" key="7">
    <source>
        <dbReference type="ARBA" id="ARBA00007837"/>
    </source>
</evidence>
<evidence type="ECO:0000256" key="14">
    <source>
        <dbReference type="ARBA" id="ARBA00022679"/>
    </source>
</evidence>
<dbReference type="EMBL" id="DSMG01000161">
    <property type="protein sequence ID" value="HDX32842.1"/>
    <property type="molecule type" value="Genomic_DNA"/>
</dbReference>
<proteinExistence type="inferred from homology"/>
<evidence type="ECO:0000256" key="2">
    <source>
        <dbReference type="ARBA" id="ARBA00001113"/>
    </source>
</evidence>
<evidence type="ECO:0000256" key="13">
    <source>
        <dbReference type="ARBA" id="ARBA00022597"/>
    </source>
</evidence>
<dbReference type="Gene3D" id="3.30.1340.10">
    <property type="entry name" value="HPr-like"/>
    <property type="match status" value="1"/>
</dbReference>
<keyword evidence="17" id="KW-0418">Kinase</keyword>
<dbReference type="SUPFAM" id="SSF47831">
    <property type="entry name" value="Enzyme I of the PEP:sugar phosphotransferase system HPr-binding (sub)domain"/>
    <property type="match status" value="1"/>
</dbReference>
<evidence type="ECO:0000256" key="17">
    <source>
        <dbReference type="ARBA" id="ARBA00022777"/>
    </source>
</evidence>
<evidence type="ECO:0000256" key="8">
    <source>
        <dbReference type="ARBA" id="ARBA00012095"/>
    </source>
</evidence>
<organism evidence="22">
    <name type="scientific">Caldilinea aerophila</name>
    <dbReference type="NCBI Taxonomy" id="133453"/>
    <lineage>
        <taxon>Bacteria</taxon>
        <taxon>Bacillati</taxon>
        <taxon>Chloroflexota</taxon>
        <taxon>Caldilineae</taxon>
        <taxon>Caldilineales</taxon>
        <taxon>Caldilineaceae</taxon>
        <taxon>Caldilinea</taxon>
    </lineage>
</organism>
<dbReference type="NCBIfam" id="TIGR01003">
    <property type="entry name" value="PTS_HPr_family"/>
    <property type="match status" value="1"/>
</dbReference>
<keyword evidence="11" id="KW-0813">Transport</keyword>
<comment type="subcellular location">
    <subcellularLocation>
        <location evidence="6">Cytoplasm</location>
    </subcellularLocation>
</comment>
<evidence type="ECO:0000256" key="16">
    <source>
        <dbReference type="ARBA" id="ARBA00022723"/>
    </source>
</evidence>
<accession>A0A7C1JME7</accession>
<dbReference type="SUPFAM" id="SSF51621">
    <property type="entry name" value="Phosphoenolpyruvate/pyruvate domain"/>
    <property type="match status" value="1"/>
</dbReference>
<dbReference type="InterPro" id="IPR008731">
    <property type="entry name" value="PTS_EIN"/>
</dbReference>
<dbReference type="Pfam" id="PF00391">
    <property type="entry name" value="PEP-utilizers"/>
    <property type="match status" value="1"/>
</dbReference>
<evidence type="ECO:0000256" key="10">
    <source>
        <dbReference type="ARBA" id="ARBA00020422"/>
    </source>
</evidence>
<comment type="caution">
    <text evidence="22">The sequence shown here is derived from an EMBL/GenBank/DDBJ whole genome shotgun (WGS) entry which is preliminary data.</text>
</comment>
<dbReference type="GO" id="GO:0047324">
    <property type="term" value="F:phosphoenolpyruvate-glycerone phosphotransferase activity"/>
    <property type="evidence" value="ECO:0007669"/>
    <property type="project" value="UniProtKB-EC"/>
</dbReference>
<dbReference type="EC" id="2.7.1.121" evidence="8"/>
<dbReference type="InterPro" id="IPR036662">
    <property type="entry name" value="PTS_EIIA_man-typ_sf"/>
</dbReference>
<dbReference type="PROSITE" id="PS51096">
    <property type="entry name" value="PTS_EIIA_TYPE_4"/>
    <property type="match status" value="1"/>
</dbReference>
<reference evidence="22" key="1">
    <citation type="journal article" date="2020" name="mSystems">
        <title>Genome- and Community-Level Interaction Insights into Carbon Utilization and Element Cycling Functions of Hydrothermarchaeota in Hydrothermal Sediment.</title>
        <authorList>
            <person name="Zhou Z."/>
            <person name="Liu Y."/>
            <person name="Xu W."/>
            <person name="Pan J."/>
            <person name="Luo Z.H."/>
            <person name="Li M."/>
        </authorList>
    </citation>
    <scope>NUCLEOTIDE SEQUENCE [LARGE SCALE GENOMIC DNA]</scope>
    <source>
        <strain evidence="22">SpSt-289</strain>
    </source>
</reference>
<dbReference type="InterPro" id="IPR015813">
    <property type="entry name" value="Pyrv/PenolPyrv_kinase-like_dom"/>
</dbReference>
<feature type="domain" description="PTS EIIA type-4" evidence="20">
    <location>
        <begin position="1"/>
        <end position="134"/>
    </location>
</feature>
<dbReference type="InterPro" id="IPR012844">
    <property type="entry name" value="DhaM_N"/>
</dbReference>
<dbReference type="GO" id="GO:0009401">
    <property type="term" value="P:phosphoenolpyruvate-dependent sugar phosphotransferase system"/>
    <property type="evidence" value="ECO:0007669"/>
    <property type="project" value="UniProtKB-KW"/>
</dbReference>
<dbReference type="PANTHER" id="PTHR46244">
    <property type="entry name" value="PHOSPHOENOLPYRUVATE-PROTEIN PHOSPHOTRANSFERASE"/>
    <property type="match status" value="1"/>
</dbReference>
<dbReference type="Pfam" id="PF02896">
    <property type="entry name" value="PEP-utilizers_C"/>
    <property type="match status" value="1"/>
</dbReference>
<dbReference type="InterPro" id="IPR050499">
    <property type="entry name" value="PEP-utilizing_PTS_enzyme"/>
</dbReference>